<dbReference type="RefSeq" id="WP_206576969.1">
    <property type="nucleotide sequence ID" value="NZ_JAFKCT010000001.1"/>
</dbReference>
<dbReference type="EMBL" id="JAFKCT010000001">
    <property type="protein sequence ID" value="MBN7810188.1"/>
    <property type="molecule type" value="Genomic_DNA"/>
</dbReference>
<comment type="caution">
    <text evidence="1">The sequence shown here is derived from an EMBL/GenBank/DDBJ whole genome shotgun (WGS) entry which is preliminary data.</text>
</comment>
<reference evidence="1 2" key="1">
    <citation type="submission" date="2021-03" db="EMBL/GenBank/DDBJ databases">
        <title>novel species isolated from a fishpond in China.</title>
        <authorList>
            <person name="Lu H."/>
            <person name="Cai Z."/>
        </authorList>
    </citation>
    <scope>NUCLEOTIDE SEQUENCE [LARGE SCALE GENOMIC DNA]</scope>
    <source>
        <strain evidence="1 2">H41</strain>
    </source>
</reference>
<proteinExistence type="predicted"/>
<gene>
    <name evidence="1" type="ORF">J0A68_04415</name>
</gene>
<evidence type="ECO:0000313" key="2">
    <source>
        <dbReference type="Proteomes" id="UP000664317"/>
    </source>
</evidence>
<accession>A0ABS3BZB3</accession>
<evidence type="ECO:0000313" key="1">
    <source>
        <dbReference type="EMBL" id="MBN7810188.1"/>
    </source>
</evidence>
<dbReference type="Proteomes" id="UP000664317">
    <property type="component" value="Unassembled WGS sequence"/>
</dbReference>
<sequence>MTTKLTLDINEALVAKARKYAEAQGQSISDLIESLLEENLPAAPKESQKPRVKDPELVKRILDGTEPLSQNLLNLRGALKGVSEDDVENARWEYLKKKHDL</sequence>
<protein>
    <submittedName>
        <fullName evidence="1">Uncharacterized protein</fullName>
    </submittedName>
</protein>
<organism evidence="1 2">
    <name type="scientific">Algoriphagus oliviformis</name>
    <dbReference type="NCBI Taxonomy" id="2811231"/>
    <lineage>
        <taxon>Bacteria</taxon>
        <taxon>Pseudomonadati</taxon>
        <taxon>Bacteroidota</taxon>
        <taxon>Cytophagia</taxon>
        <taxon>Cytophagales</taxon>
        <taxon>Cyclobacteriaceae</taxon>
        <taxon>Algoriphagus</taxon>
    </lineage>
</organism>
<name>A0ABS3BZB3_9BACT</name>
<dbReference type="Pfam" id="PF19891">
    <property type="entry name" value="DUF6364"/>
    <property type="match status" value="1"/>
</dbReference>
<dbReference type="InterPro" id="IPR045944">
    <property type="entry name" value="DUF6364"/>
</dbReference>
<keyword evidence="2" id="KW-1185">Reference proteome</keyword>